<dbReference type="GO" id="GO:0016740">
    <property type="term" value="F:transferase activity"/>
    <property type="evidence" value="ECO:0007669"/>
    <property type="project" value="UniProtKB-KW"/>
</dbReference>
<dbReference type="RefSeq" id="WP_114715907.1">
    <property type="nucleotide sequence ID" value="NZ_KZ857269.1"/>
</dbReference>
<feature type="domain" description="Glycosyl transferase family 25" evidence="1">
    <location>
        <begin position="21"/>
        <end position="192"/>
    </location>
</feature>
<dbReference type="AlphaFoldDB" id="A0A370KEJ6"/>
<protein>
    <submittedName>
        <fullName evidence="2">Glycosyl transferase</fullName>
    </submittedName>
</protein>
<dbReference type="CDD" id="cd06532">
    <property type="entry name" value="Glyco_transf_25"/>
    <property type="match status" value="1"/>
</dbReference>
<dbReference type="InterPro" id="IPR002654">
    <property type="entry name" value="Glyco_trans_25"/>
</dbReference>
<gene>
    <name evidence="2" type="ORF">B5K06_32555</name>
</gene>
<organism evidence="2 3">
    <name type="scientific">Rhizobium grahamii</name>
    <dbReference type="NCBI Taxonomy" id="1120045"/>
    <lineage>
        <taxon>Bacteria</taxon>
        <taxon>Pseudomonadati</taxon>
        <taxon>Pseudomonadota</taxon>
        <taxon>Alphaproteobacteria</taxon>
        <taxon>Hyphomicrobiales</taxon>
        <taxon>Rhizobiaceae</taxon>
        <taxon>Rhizobium/Agrobacterium group</taxon>
        <taxon>Rhizobium</taxon>
    </lineage>
</organism>
<evidence type="ECO:0000259" key="1">
    <source>
        <dbReference type="Pfam" id="PF01755"/>
    </source>
</evidence>
<proteinExistence type="predicted"/>
<dbReference type="Pfam" id="PF01755">
    <property type="entry name" value="Glyco_transf_25"/>
    <property type="match status" value="1"/>
</dbReference>
<evidence type="ECO:0000313" key="2">
    <source>
        <dbReference type="EMBL" id="RDJ02327.1"/>
    </source>
</evidence>
<dbReference type="OrthoDB" id="259382at2"/>
<reference evidence="2 3" key="1">
    <citation type="submission" date="2017-03" db="EMBL/GenBank/DDBJ databases">
        <title>Genome analysis of Rhizobial strains effectives or ineffectives for nitrogen fixation isolated from bean seeds.</title>
        <authorList>
            <person name="Peralta H."/>
            <person name="Aguilar-Vera A."/>
            <person name="Mora Y."/>
            <person name="Vargas-Lagunas C."/>
            <person name="Girard L."/>
            <person name="Mora J."/>
        </authorList>
    </citation>
    <scope>NUCLEOTIDE SEQUENCE [LARGE SCALE GENOMIC DNA]</scope>
    <source>
        <strain evidence="2 3">CCGM3</strain>
    </source>
</reference>
<sequence length="265" mass="30651">MHTIPLREAIQAKRPPVQFATFLINLDRSTDRGTRMAFLLGHMGLGFERVSAIDGAKLRRPFPYFDERGYLLRHGRKPNPYEIGCYLSHVECARRLLASADEYALILEDDLNFDARFMTLVTEVLAINSQWDIVRLSTVNVGRKYQVSRLTPKHSFAISLTREKGSGAYLINRRAAEWITQRLVPMRLPYDLAFDTEYLVGLRAFFVDPPPVWQDAEPKSLIQRRVSDYKLGWRRPPTVIPYRAVIEILRFLGRSARLLSRRLMG</sequence>
<dbReference type="Proteomes" id="UP000254939">
    <property type="component" value="Unassembled WGS sequence"/>
</dbReference>
<evidence type="ECO:0000313" key="3">
    <source>
        <dbReference type="Proteomes" id="UP000254939"/>
    </source>
</evidence>
<keyword evidence="2" id="KW-0808">Transferase</keyword>
<dbReference type="EMBL" id="NAAC01000048">
    <property type="protein sequence ID" value="RDJ02327.1"/>
    <property type="molecule type" value="Genomic_DNA"/>
</dbReference>
<comment type="caution">
    <text evidence="2">The sequence shown here is derived from an EMBL/GenBank/DDBJ whole genome shotgun (WGS) entry which is preliminary data.</text>
</comment>
<accession>A0A370KEJ6</accession>
<name>A0A370KEJ6_9HYPH</name>